<dbReference type="Gene3D" id="3.40.640.10">
    <property type="entry name" value="Type I PLP-dependent aspartate aminotransferase-like (Major domain)"/>
    <property type="match status" value="1"/>
</dbReference>
<dbReference type="SUPFAM" id="SSF53383">
    <property type="entry name" value="PLP-dependent transferases"/>
    <property type="match status" value="1"/>
</dbReference>
<organism evidence="1">
    <name type="scientific">marine sediment metagenome</name>
    <dbReference type="NCBI Taxonomy" id="412755"/>
    <lineage>
        <taxon>unclassified sequences</taxon>
        <taxon>metagenomes</taxon>
        <taxon>ecological metagenomes</taxon>
    </lineage>
</organism>
<proteinExistence type="predicted"/>
<dbReference type="InterPro" id="IPR015424">
    <property type="entry name" value="PyrdxlP-dep_Trfase"/>
</dbReference>
<evidence type="ECO:0000313" key="1">
    <source>
        <dbReference type="EMBL" id="GAJ19263.1"/>
    </source>
</evidence>
<dbReference type="AlphaFoldDB" id="X1UP61"/>
<gene>
    <name evidence="1" type="ORF">S12H4_62503</name>
</gene>
<feature type="non-terminal residue" evidence="1">
    <location>
        <position position="71"/>
    </location>
</feature>
<sequence length="71" mass="8030">MIFTDNGGIAEILKSIRVHGKGKDKYDNVRIGINGRLDTIQAAILLAKFEIFPEEIERRQTLAERYNKALG</sequence>
<dbReference type="EMBL" id="BARW01041961">
    <property type="protein sequence ID" value="GAJ19263.1"/>
    <property type="molecule type" value="Genomic_DNA"/>
</dbReference>
<dbReference type="InterPro" id="IPR000653">
    <property type="entry name" value="DegT/StrS_aminotransferase"/>
</dbReference>
<accession>X1UP61</accession>
<dbReference type="InterPro" id="IPR015421">
    <property type="entry name" value="PyrdxlP-dep_Trfase_major"/>
</dbReference>
<reference evidence="1" key="1">
    <citation type="journal article" date="2014" name="Front. Microbiol.">
        <title>High frequency of phylogenetically diverse reductive dehalogenase-homologous genes in deep subseafloor sedimentary metagenomes.</title>
        <authorList>
            <person name="Kawai M."/>
            <person name="Futagami T."/>
            <person name="Toyoda A."/>
            <person name="Takaki Y."/>
            <person name="Nishi S."/>
            <person name="Hori S."/>
            <person name="Arai W."/>
            <person name="Tsubouchi T."/>
            <person name="Morono Y."/>
            <person name="Uchiyama I."/>
            <person name="Ito T."/>
            <person name="Fujiyama A."/>
            <person name="Inagaki F."/>
            <person name="Takami H."/>
        </authorList>
    </citation>
    <scope>NUCLEOTIDE SEQUENCE</scope>
    <source>
        <strain evidence="1">Expedition CK06-06</strain>
    </source>
</reference>
<protein>
    <submittedName>
        <fullName evidence="1">Uncharacterized protein</fullName>
    </submittedName>
</protein>
<name>X1UP61_9ZZZZ</name>
<dbReference type="Pfam" id="PF01041">
    <property type="entry name" value="DegT_DnrJ_EryC1"/>
    <property type="match status" value="1"/>
</dbReference>
<comment type="caution">
    <text evidence="1">The sequence shown here is derived from an EMBL/GenBank/DDBJ whole genome shotgun (WGS) entry which is preliminary data.</text>
</comment>